<evidence type="ECO:0000256" key="1">
    <source>
        <dbReference type="SAM" id="Coils"/>
    </source>
</evidence>
<dbReference type="EMBL" id="LCPH01000004">
    <property type="protein sequence ID" value="KKU92979.1"/>
    <property type="molecule type" value="Genomic_DNA"/>
</dbReference>
<evidence type="ECO:0000313" key="5">
    <source>
        <dbReference type="Proteomes" id="UP000034462"/>
    </source>
</evidence>
<organism evidence="4 5">
    <name type="scientific">Candidatus Yanofskybacteria bacterium GW2011_GWC1_48_11</name>
    <dbReference type="NCBI Taxonomy" id="1619027"/>
    <lineage>
        <taxon>Bacteria</taxon>
        <taxon>Candidatus Yanofskyibacteriota</taxon>
    </lineage>
</organism>
<evidence type="ECO:0000256" key="2">
    <source>
        <dbReference type="SAM" id="MobiDB-lite"/>
    </source>
</evidence>
<protein>
    <submittedName>
        <fullName evidence="4">Uncharacterized protein</fullName>
    </submittedName>
</protein>
<feature type="transmembrane region" description="Helical" evidence="3">
    <location>
        <begin position="180"/>
        <end position="200"/>
    </location>
</feature>
<evidence type="ECO:0000313" key="4">
    <source>
        <dbReference type="EMBL" id="KKU92979.1"/>
    </source>
</evidence>
<feature type="region of interest" description="Disordered" evidence="2">
    <location>
        <begin position="211"/>
        <end position="254"/>
    </location>
</feature>
<feature type="compositionally biased region" description="Low complexity" evidence="2">
    <location>
        <begin position="222"/>
        <end position="237"/>
    </location>
</feature>
<name>A0A837IPG7_9BACT</name>
<dbReference type="Proteomes" id="UP000034462">
    <property type="component" value="Unassembled WGS sequence"/>
</dbReference>
<proteinExistence type="predicted"/>
<gene>
    <name evidence="4" type="ORF">UY25_C0004G0019</name>
</gene>
<feature type="transmembrane region" description="Helical" evidence="3">
    <location>
        <begin position="9"/>
        <end position="27"/>
    </location>
</feature>
<feature type="coiled-coil region" evidence="1">
    <location>
        <begin position="78"/>
        <end position="114"/>
    </location>
</feature>
<reference evidence="4 5" key="1">
    <citation type="journal article" date="2015" name="Nature">
        <title>rRNA introns, odd ribosomes, and small enigmatic genomes across a large radiation of phyla.</title>
        <authorList>
            <person name="Brown C.T."/>
            <person name="Hug L.A."/>
            <person name="Thomas B.C."/>
            <person name="Sharon I."/>
            <person name="Castelle C.J."/>
            <person name="Singh A."/>
            <person name="Wilkins M.J."/>
            <person name="Williams K.H."/>
            <person name="Banfield J.F."/>
        </authorList>
    </citation>
    <scope>NUCLEOTIDE SEQUENCE [LARGE SCALE GENOMIC DNA]</scope>
</reference>
<keyword evidence="3" id="KW-0812">Transmembrane</keyword>
<keyword evidence="3" id="KW-0472">Membrane</keyword>
<accession>A0A837IPG7</accession>
<keyword evidence="1" id="KW-0175">Coiled coil</keyword>
<keyword evidence="3" id="KW-1133">Transmembrane helix</keyword>
<comment type="caution">
    <text evidence="4">The sequence shown here is derived from an EMBL/GenBank/DDBJ whole genome shotgun (WGS) entry which is preliminary data.</text>
</comment>
<evidence type="ECO:0000256" key="3">
    <source>
        <dbReference type="SAM" id="Phobius"/>
    </source>
</evidence>
<dbReference type="AlphaFoldDB" id="A0A837IPG7"/>
<feature type="compositionally biased region" description="Basic and acidic residues" evidence="2">
    <location>
        <begin position="241"/>
        <end position="254"/>
    </location>
</feature>
<sequence>MNKIDLKKYVAWSAFAAVMATGMFWGGTLSAQDSESSDIPEVVVGQVGGGQENGAMMQTAELTEEERLALLADIAWQLEEAEQELLRLSLILAKMALEEQVLALERQLQEQLAVEAQEVSVENPPLAGAEELVQGSESDLKEESVSVVAFEQEEGPPVDGEEESEDERGFLAALGPLGNLGTPELSALGILVFLAAFILIRRVRARKERSGFVKSAPPAVPQVPSSQPSVQQPQSQQGTLQERREDLKDRVAWE</sequence>